<dbReference type="EMBL" id="NQJD01000001">
    <property type="protein sequence ID" value="TAA76307.1"/>
    <property type="molecule type" value="Genomic_DNA"/>
</dbReference>
<name>A0A521G5K0_9BACT</name>
<evidence type="ECO:0008006" key="3">
    <source>
        <dbReference type="Google" id="ProtNLM"/>
    </source>
</evidence>
<accession>A0A521G5K0</accession>
<reference evidence="1" key="1">
    <citation type="submission" date="2017-07" db="EMBL/GenBank/DDBJ databases">
        <title>The cable genome - Insights into the physiology and evolution of filamentous bacteria capable of sulfide oxidation via long distance electron transfer.</title>
        <authorList>
            <person name="Thorup C."/>
            <person name="Bjerg J.T."/>
            <person name="Schreiber L."/>
            <person name="Nielsen L.P."/>
            <person name="Kjeldsen K.U."/>
            <person name="Boesen T."/>
            <person name="Boggild A."/>
            <person name="Meysman F."/>
            <person name="Geelhoed J."/>
            <person name="Schramm A."/>
        </authorList>
    </citation>
    <scope>NUCLEOTIDE SEQUENCE [LARGE SCALE GENOMIC DNA]</scope>
    <source>
        <strain evidence="1">GS</strain>
    </source>
</reference>
<dbReference type="AlphaFoldDB" id="A0A521G5K0"/>
<dbReference type="Proteomes" id="UP000316238">
    <property type="component" value="Unassembled WGS sequence"/>
</dbReference>
<dbReference type="Pfam" id="PF07849">
    <property type="entry name" value="DUF1641"/>
    <property type="match status" value="1"/>
</dbReference>
<keyword evidence="2" id="KW-1185">Reference proteome</keyword>
<proteinExistence type="predicted"/>
<dbReference type="InterPro" id="IPR012440">
    <property type="entry name" value="DUF1641"/>
</dbReference>
<gene>
    <name evidence="1" type="ORF">CDV28_101210</name>
</gene>
<comment type="caution">
    <text evidence="1">The sequence shown here is derived from an EMBL/GenBank/DDBJ whole genome shotgun (WGS) entry which is preliminary data.</text>
</comment>
<evidence type="ECO:0000313" key="1">
    <source>
        <dbReference type="EMBL" id="TAA76307.1"/>
    </source>
</evidence>
<evidence type="ECO:0000313" key="2">
    <source>
        <dbReference type="Proteomes" id="UP000316238"/>
    </source>
</evidence>
<sequence length="251" mass="27992">MTNEEKILARLDELTEEVREAKRAVRPYAELKQELEPLIHSIVREATARLSGLDKRVDLEEVGDMIGQSLASSRNIADAVKTLDSIMEFKRDAAPYAKDMFHELTLQLQTALHGFEGENLRELIGQFIVNMGNMAELMKMLSSMMDMRRDAAHLSGPVFNDIIERLDSLKHRGLFDDFERMLAIGERVSVKMKAIDLNNAKPVTGIFGMMSALKRKEVQEGLGVLIELATVAAALKEPAEQSSPSCCSEAD</sequence>
<organism evidence="1 2">
    <name type="scientific">Candidatus Electronema aureum</name>
    <dbReference type="NCBI Taxonomy" id="2005002"/>
    <lineage>
        <taxon>Bacteria</taxon>
        <taxon>Pseudomonadati</taxon>
        <taxon>Thermodesulfobacteriota</taxon>
        <taxon>Desulfobulbia</taxon>
        <taxon>Desulfobulbales</taxon>
        <taxon>Desulfobulbaceae</taxon>
        <taxon>Candidatus Electronema</taxon>
    </lineage>
</organism>
<protein>
    <recommendedName>
        <fullName evidence="3">DUF1641 domain-containing protein</fullName>
    </recommendedName>
</protein>